<evidence type="ECO:0000313" key="9">
    <source>
        <dbReference type="EMBL" id="OIJ23797.1"/>
    </source>
</evidence>
<gene>
    <name evidence="9" type="ORF">UG56_026075</name>
</gene>
<feature type="transmembrane region" description="Helical" evidence="7">
    <location>
        <begin position="48"/>
        <end position="75"/>
    </location>
</feature>
<keyword evidence="2 7" id="KW-0813">Transport</keyword>
<dbReference type="EMBL" id="JZDQ02000054">
    <property type="protein sequence ID" value="OIJ23797.1"/>
    <property type="molecule type" value="Genomic_DNA"/>
</dbReference>
<feature type="transmembrane region" description="Helical" evidence="7">
    <location>
        <begin position="242"/>
        <end position="265"/>
    </location>
</feature>
<dbReference type="InterPro" id="IPR051393">
    <property type="entry name" value="ABC_transporter_permease"/>
</dbReference>
<keyword evidence="5 7" id="KW-1133">Transmembrane helix</keyword>
<name>A0A1J4MWQ2_9ACTN</name>
<evidence type="ECO:0000256" key="1">
    <source>
        <dbReference type="ARBA" id="ARBA00004651"/>
    </source>
</evidence>
<feature type="transmembrane region" description="Helical" evidence="7">
    <location>
        <begin position="139"/>
        <end position="159"/>
    </location>
</feature>
<dbReference type="GO" id="GO:0055085">
    <property type="term" value="P:transmembrane transport"/>
    <property type="evidence" value="ECO:0007669"/>
    <property type="project" value="InterPro"/>
</dbReference>
<evidence type="ECO:0000256" key="4">
    <source>
        <dbReference type="ARBA" id="ARBA00022692"/>
    </source>
</evidence>
<evidence type="ECO:0000256" key="7">
    <source>
        <dbReference type="RuleBase" id="RU363032"/>
    </source>
</evidence>
<evidence type="ECO:0000259" key="8">
    <source>
        <dbReference type="PROSITE" id="PS50928"/>
    </source>
</evidence>
<keyword evidence="10" id="KW-1185">Reference proteome</keyword>
<feature type="domain" description="ABC transmembrane type-1" evidence="8">
    <location>
        <begin position="101"/>
        <end position="321"/>
    </location>
</feature>
<evidence type="ECO:0000256" key="3">
    <source>
        <dbReference type="ARBA" id="ARBA00022475"/>
    </source>
</evidence>
<dbReference type="PROSITE" id="PS50928">
    <property type="entry name" value="ABC_TM1"/>
    <property type="match status" value="1"/>
</dbReference>
<dbReference type="InterPro" id="IPR000515">
    <property type="entry name" value="MetI-like"/>
</dbReference>
<sequence>MSDDPFLKIVNGLVAIVLGVGGTAALYWVLNFLVGLLPGKWDRRIKPYVFVGPAVLVVTVFLIYPALMTVIFSFADANSINWVGFQNYVDLFQDKEFLGTLFNNLLWILIVPAGSVIVGLLVAVLADRLKALPERIAKSVIFMPMAISFVGASTIWGFVYATRFAQGDKQIGLLSAISTSLGFEPVAWLRIQTGSLNDLLLIVIMVWLQAGFAMVLLSSAIKGVPDDTVEAARIDGASEIQIFFQVVVPQIWPTVIVVFVTILILVLKVFDIVYVMTGGRSGTSVLANTFFVELFEFGDAGRAAAVVVVLMIAVIPVMIYQMRQFKKQEAR</sequence>
<dbReference type="Gene3D" id="1.10.3720.10">
    <property type="entry name" value="MetI-like"/>
    <property type="match status" value="1"/>
</dbReference>
<evidence type="ECO:0000256" key="6">
    <source>
        <dbReference type="ARBA" id="ARBA00023136"/>
    </source>
</evidence>
<organism evidence="9 10">
    <name type="scientific">Nocardioides luteus</name>
    <dbReference type="NCBI Taxonomy" id="1844"/>
    <lineage>
        <taxon>Bacteria</taxon>
        <taxon>Bacillati</taxon>
        <taxon>Actinomycetota</taxon>
        <taxon>Actinomycetes</taxon>
        <taxon>Propionibacteriales</taxon>
        <taxon>Nocardioidaceae</taxon>
        <taxon>Nocardioides</taxon>
    </lineage>
</organism>
<dbReference type="GO" id="GO:0005886">
    <property type="term" value="C:plasma membrane"/>
    <property type="evidence" value="ECO:0007669"/>
    <property type="project" value="UniProtKB-SubCell"/>
</dbReference>
<comment type="subcellular location">
    <subcellularLocation>
        <location evidence="1 7">Cell membrane</location>
        <topology evidence="1 7">Multi-pass membrane protein</topology>
    </subcellularLocation>
</comment>
<feature type="transmembrane region" description="Helical" evidence="7">
    <location>
        <begin position="201"/>
        <end position="222"/>
    </location>
</feature>
<feature type="transmembrane region" description="Helical" evidence="7">
    <location>
        <begin position="303"/>
        <end position="322"/>
    </location>
</feature>
<keyword evidence="6 7" id="KW-0472">Membrane</keyword>
<dbReference type="PANTHER" id="PTHR30193:SF18">
    <property type="entry name" value="OSMOPROTECTIVE COMPOUNDS UPTAKE PERMEASE PROTEIN GGTC"/>
    <property type="match status" value="1"/>
</dbReference>
<dbReference type="CDD" id="cd06261">
    <property type="entry name" value="TM_PBP2"/>
    <property type="match status" value="1"/>
</dbReference>
<feature type="transmembrane region" description="Helical" evidence="7">
    <location>
        <begin position="12"/>
        <end position="36"/>
    </location>
</feature>
<dbReference type="InterPro" id="IPR035906">
    <property type="entry name" value="MetI-like_sf"/>
</dbReference>
<reference evidence="9" key="1">
    <citation type="submission" date="2016-10" db="EMBL/GenBank/DDBJ databases">
        <title>Draft Genome Sequence of Nocardioides luteus Strain BAFB, an Alkane-Degrading Bacterium Isolated from JP-7 Polluted Soil.</title>
        <authorList>
            <person name="Brown L."/>
            <person name="Ruiz O.N."/>
            <person name="Gunasekera T."/>
        </authorList>
    </citation>
    <scope>NUCLEOTIDE SEQUENCE [LARGE SCALE GENOMIC DNA]</scope>
    <source>
        <strain evidence="9">BAFB</strain>
    </source>
</reference>
<keyword evidence="4 7" id="KW-0812">Transmembrane</keyword>
<dbReference type="SUPFAM" id="SSF161098">
    <property type="entry name" value="MetI-like"/>
    <property type="match status" value="1"/>
</dbReference>
<protein>
    <submittedName>
        <fullName evidence="9">Sugar ABC transporter permease</fullName>
    </submittedName>
</protein>
<dbReference type="Proteomes" id="UP000033772">
    <property type="component" value="Unassembled WGS sequence"/>
</dbReference>
<comment type="similarity">
    <text evidence="7">Belongs to the binding-protein-dependent transport system permease family.</text>
</comment>
<comment type="caution">
    <text evidence="9">The sequence shown here is derived from an EMBL/GenBank/DDBJ whole genome shotgun (WGS) entry which is preliminary data.</text>
</comment>
<evidence type="ECO:0000256" key="5">
    <source>
        <dbReference type="ARBA" id="ARBA00022989"/>
    </source>
</evidence>
<dbReference type="Pfam" id="PF00528">
    <property type="entry name" value="BPD_transp_1"/>
    <property type="match status" value="1"/>
</dbReference>
<dbReference type="AlphaFoldDB" id="A0A1J4MWQ2"/>
<proteinExistence type="inferred from homology"/>
<evidence type="ECO:0000256" key="2">
    <source>
        <dbReference type="ARBA" id="ARBA00022448"/>
    </source>
</evidence>
<dbReference type="OrthoDB" id="9804439at2"/>
<dbReference type="PANTHER" id="PTHR30193">
    <property type="entry name" value="ABC TRANSPORTER PERMEASE PROTEIN"/>
    <property type="match status" value="1"/>
</dbReference>
<keyword evidence="3" id="KW-1003">Cell membrane</keyword>
<feature type="transmembrane region" description="Helical" evidence="7">
    <location>
        <begin position="105"/>
        <end position="127"/>
    </location>
</feature>
<dbReference type="STRING" id="1844.UG56_026075"/>
<evidence type="ECO:0000313" key="10">
    <source>
        <dbReference type="Proteomes" id="UP000033772"/>
    </source>
</evidence>
<dbReference type="RefSeq" id="WP_045550858.1">
    <property type="nucleotide sequence ID" value="NZ_JZDQ02000054.1"/>
</dbReference>
<accession>A0A1J4MWQ2</accession>